<name>A0A399SSM4_9BACT</name>
<evidence type="ECO:0000313" key="2">
    <source>
        <dbReference type="Proteomes" id="UP000265926"/>
    </source>
</evidence>
<accession>A0A399SSM4</accession>
<dbReference type="Proteomes" id="UP000265926">
    <property type="component" value="Unassembled WGS sequence"/>
</dbReference>
<organism evidence="1 2">
    <name type="scientific">Maribellus luteus</name>
    <dbReference type="NCBI Taxonomy" id="2305463"/>
    <lineage>
        <taxon>Bacteria</taxon>
        <taxon>Pseudomonadati</taxon>
        <taxon>Bacteroidota</taxon>
        <taxon>Bacteroidia</taxon>
        <taxon>Marinilabiliales</taxon>
        <taxon>Prolixibacteraceae</taxon>
        <taxon>Maribellus</taxon>
    </lineage>
</organism>
<proteinExistence type="predicted"/>
<gene>
    <name evidence="1" type="ORF">D1614_16695</name>
</gene>
<dbReference type="EMBL" id="QWGR01000010">
    <property type="protein sequence ID" value="RIJ47066.1"/>
    <property type="molecule type" value="Genomic_DNA"/>
</dbReference>
<sequence length="94" mass="10735">MVSLKFTENQSGIKYFSAVKKVLFSKVKKRRIEQIGVCFQDVLCSCLLPETVPAFKVREQTGMNWWDIRIIIGRSVATFIQNTNLVALDSGVFF</sequence>
<dbReference type="RefSeq" id="WP_119439105.1">
    <property type="nucleotide sequence ID" value="NZ_QWGR01000010.1"/>
</dbReference>
<dbReference type="AlphaFoldDB" id="A0A399SSM4"/>
<protein>
    <submittedName>
        <fullName evidence="1">Uncharacterized protein</fullName>
    </submittedName>
</protein>
<evidence type="ECO:0000313" key="1">
    <source>
        <dbReference type="EMBL" id="RIJ47066.1"/>
    </source>
</evidence>
<keyword evidence="2" id="KW-1185">Reference proteome</keyword>
<reference evidence="1 2" key="1">
    <citation type="submission" date="2018-08" db="EMBL/GenBank/DDBJ databases">
        <title>Pallidiluteibacterium maritimus gen. nov., sp. nov., isolated from coastal sediment.</title>
        <authorList>
            <person name="Zhou L.Y."/>
        </authorList>
    </citation>
    <scope>NUCLEOTIDE SEQUENCE [LARGE SCALE GENOMIC DNA]</scope>
    <source>
        <strain evidence="1 2">XSD2</strain>
    </source>
</reference>
<comment type="caution">
    <text evidence="1">The sequence shown here is derived from an EMBL/GenBank/DDBJ whole genome shotgun (WGS) entry which is preliminary data.</text>
</comment>